<keyword evidence="7" id="KW-1185">Reference proteome</keyword>
<dbReference type="InterPro" id="IPR024264">
    <property type="entry name" value="DUF3786"/>
</dbReference>
<dbReference type="EMBL" id="CAADHO010000011">
    <property type="protein sequence ID" value="VFQ46801.1"/>
    <property type="molecule type" value="Genomic_DNA"/>
</dbReference>
<evidence type="ECO:0000259" key="5">
    <source>
        <dbReference type="PROSITE" id="PS51656"/>
    </source>
</evidence>
<name>A0A4U8YSB8_9BACT</name>
<dbReference type="Gene3D" id="1.10.15.40">
    <property type="entry name" value="Electron transport complex subunit B, putative Fe-S cluster"/>
    <property type="match status" value="1"/>
</dbReference>
<dbReference type="Pfam" id="PF12654">
    <property type="entry name" value="DUF3786"/>
    <property type="match status" value="1"/>
</dbReference>
<evidence type="ECO:0000313" key="7">
    <source>
        <dbReference type="Proteomes" id="UP000507962"/>
    </source>
</evidence>
<proteinExistence type="predicted"/>
<keyword evidence="3" id="KW-0408">Iron</keyword>
<keyword evidence="1" id="KW-0004">4Fe-4S</keyword>
<reference evidence="6 7" key="1">
    <citation type="submission" date="2019-03" db="EMBL/GenBank/DDBJ databases">
        <authorList>
            <person name="Nijsse B."/>
        </authorList>
    </citation>
    <scope>NUCLEOTIDE SEQUENCE [LARGE SCALE GENOMIC DNA]</scope>
    <source>
        <strain evidence="6">Desulfoluna butyratoxydans MSL71</strain>
    </source>
</reference>
<dbReference type="Proteomes" id="UP000507962">
    <property type="component" value="Unassembled WGS sequence"/>
</dbReference>
<dbReference type="PROSITE" id="PS51656">
    <property type="entry name" value="4FE4S"/>
    <property type="match status" value="1"/>
</dbReference>
<keyword evidence="2" id="KW-0479">Metal-binding</keyword>
<sequence length="267" mass="30044">MSQFRNAMEIFKHLPRTNCRACNEPTCLAFASKVFLGQKPLDLCPHAAHISCEEKTEGTSIKTLDEQRQEGLNALKSKLADCDLKEAAQRVDGVYENGKLTLRMFGKPLSVDNAGNLSADIHINPWITSVVLNYVLSCRGAELTGDWVPLRELKGGREKNGLFVQCSESPFKSLADMYPDLFEELIVLFNGESIEERFQSDIALVLRPLPRVPLLVCYWSPDEGMDSDLHLFFDSSADDNAGVDTIYTVTTGIVRMFEKIARRHWRI</sequence>
<dbReference type="Pfam" id="PF04060">
    <property type="entry name" value="FeS"/>
    <property type="match status" value="1"/>
</dbReference>
<evidence type="ECO:0000256" key="2">
    <source>
        <dbReference type="ARBA" id="ARBA00022723"/>
    </source>
</evidence>
<dbReference type="GO" id="GO:0046872">
    <property type="term" value="F:metal ion binding"/>
    <property type="evidence" value="ECO:0007669"/>
    <property type="project" value="UniProtKB-KW"/>
</dbReference>
<organism evidence="6 7">
    <name type="scientific">Desulfoluna butyratoxydans</name>
    <dbReference type="NCBI Taxonomy" id="231438"/>
    <lineage>
        <taxon>Bacteria</taxon>
        <taxon>Pseudomonadati</taxon>
        <taxon>Thermodesulfobacteriota</taxon>
        <taxon>Desulfobacteria</taxon>
        <taxon>Desulfobacterales</taxon>
        <taxon>Desulfolunaceae</taxon>
        <taxon>Desulfoluna</taxon>
    </lineage>
</organism>
<evidence type="ECO:0000313" key="6">
    <source>
        <dbReference type="EMBL" id="VFQ46801.1"/>
    </source>
</evidence>
<gene>
    <name evidence="6" type="ORF">MSL71_44770</name>
</gene>
<dbReference type="AlphaFoldDB" id="A0A4U8YSB8"/>
<protein>
    <submittedName>
        <fullName evidence="6">4fe-4s domain</fullName>
    </submittedName>
</protein>
<evidence type="ECO:0000256" key="4">
    <source>
        <dbReference type="ARBA" id="ARBA00023014"/>
    </source>
</evidence>
<keyword evidence="4" id="KW-0411">Iron-sulfur</keyword>
<evidence type="ECO:0000256" key="1">
    <source>
        <dbReference type="ARBA" id="ARBA00022485"/>
    </source>
</evidence>
<evidence type="ECO:0000256" key="3">
    <source>
        <dbReference type="ARBA" id="ARBA00023004"/>
    </source>
</evidence>
<dbReference type="GO" id="GO:0051539">
    <property type="term" value="F:4 iron, 4 sulfur cluster binding"/>
    <property type="evidence" value="ECO:0007669"/>
    <property type="project" value="UniProtKB-KW"/>
</dbReference>
<dbReference type="InterPro" id="IPR007202">
    <property type="entry name" value="4Fe-4S_dom"/>
</dbReference>
<feature type="domain" description="4Fe-4S" evidence="5">
    <location>
        <begin position="1"/>
        <end position="61"/>
    </location>
</feature>
<accession>A0A4U8YSB8</accession>
<dbReference type="RefSeq" id="WP_180145260.1">
    <property type="nucleotide sequence ID" value="NZ_CAADHO010000011.1"/>
</dbReference>